<evidence type="ECO:0000313" key="2">
    <source>
        <dbReference type="EMBL" id="ENO18660.1"/>
    </source>
</evidence>
<protein>
    <submittedName>
        <fullName evidence="2">Uncharacterized protein</fullName>
    </submittedName>
</protein>
<name>N6W7Y4_9ACTO</name>
<dbReference type="STRING" id="888050.HMPREF9004_0709"/>
<keyword evidence="3" id="KW-1185">Reference proteome</keyword>
<accession>N6W7Y4</accession>
<organism evidence="2 3">
    <name type="scientific">Schaalia cardiffensis F0333</name>
    <dbReference type="NCBI Taxonomy" id="888050"/>
    <lineage>
        <taxon>Bacteria</taxon>
        <taxon>Bacillati</taxon>
        <taxon>Actinomycetota</taxon>
        <taxon>Actinomycetes</taxon>
        <taxon>Actinomycetales</taxon>
        <taxon>Actinomycetaceae</taxon>
        <taxon>Schaalia</taxon>
    </lineage>
</organism>
<keyword evidence="1" id="KW-1133">Transmembrane helix</keyword>
<dbReference type="AlphaFoldDB" id="N6W7Y4"/>
<dbReference type="PATRIC" id="fig|888050.3.peg.679"/>
<dbReference type="OrthoDB" id="3726490at2"/>
<feature type="transmembrane region" description="Helical" evidence="1">
    <location>
        <begin position="286"/>
        <end position="304"/>
    </location>
</feature>
<dbReference type="Proteomes" id="UP000013015">
    <property type="component" value="Unassembled WGS sequence"/>
</dbReference>
<feature type="transmembrane region" description="Helical" evidence="1">
    <location>
        <begin position="198"/>
        <end position="220"/>
    </location>
</feature>
<keyword evidence="1" id="KW-0812">Transmembrane</keyword>
<evidence type="ECO:0000313" key="3">
    <source>
        <dbReference type="Proteomes" id="UP000013015"/>
    </source>
</evidence>
<gene>
    <name evidence="2" type="ORF">HMPREF9004_0709</name>
</gene>
<evidence type="ECO:0000256" key="1">
    <source>
        <dbReference type="SAM" id="Phobius"/>
    </source>
</evidence>
<reference evidence="2 3" key="1">
    <citation type="submission" date="2013-03" db="EMBL/GenBank/DDBJ databases">
        <title>Reference genome for the Human Microbiome Project.</title>
        <authorList>
            <person name="Aqrawi P."/>
            <person name="Ayvaz T."/>
            <person name="Bess C."/>
            <person name="Blankenburg K."/>
            <person name="Coyle M."/>
            <person name="Deng J."/>
            <person name="Forbes L."/>
            <person name="Fowler G."/>
            <person name="Francisco L."/>
            <person name="Fu Q."/>
            <person name="Gibbs R."/>
            <person name="Gross S."/>
            <person name="Gubbala S."/>
            <person name="Hale W."/>
            <person name="Hemphill L."/>
            <person name="Highlander S."/>
            <person name="Hirani K."/>
            <person name="Jackson L."/>
            <person name="Jakkamsetti A."/>
            <person name="Javaid M."/>
            <person name="Jayaseelan J.C."/>
            <person name="Jiang H."/>
            <person name="Joshi V."/>
            <person name="Korchina V."/>
            <person name="Kovar C."/>
            <person name="Lara F."/>
            <person name="Lee S."/>
            <person name="Liu Y."/>
            <person name="Mata R."/>
            <person name="Mathew T."/>
            <person name="Munidasa M."/>
            <person name="Muzny D."/>
            <person name="Nazareth L."/>
            <person name="Ngo R."/>
            <person name="Nguyen L."/>
            <person name="Nguyen N."/>
            <person name="Okwuonu G."/>
            <person name="Ongeri F."/>
            <person name="Palculict T."/>
            <person name="Patil S."/>
            <person name="Petrosino J."/>
            <person name="Pham C."/>
            <person name="Pham P."/>
            <person name="Pu L.-L."/>
            <person name="Qin X."/>
            <person name="Qu J."/>
            <person name="Reid J."/>
            <person name="Ross M."/>
            <person name="Ruth R."/>
            <person name="Saada N."/>
            <person name="San Lucas F."/>
            <person name="Santibanez J."/>
            <person name="Shang Y."/>
            <person name="Simmons D."/>
            <person name="Song X.-Z."/>
            <person name="Tang L.-Y."/>
            <person name="Thornton R."/>
            <person name="Warren J."/>
            <person name="Weissenberger G."/>
            <person name="Wilczek-Boney K."/>
            <person name="Worley K."/>
            <person name="Youmans B."/>
            <person name="Zhang J."/>
            <person name="Zhang L."/>
            <person name="Zhao Z."/>
            <person name="Zhou C."/>
            <person name="Zhu D."/>
            <person name="Zhu Y."/>
        </authorList>
    </citation>
    <scope>NUCLEOTIDE SEQUENCE [LARGE SCALE GENOMIC DNA]</scope>
    <source>
        <strain evidence="2 3">F0333</strain>
    </source>
</reference>
<dbReference type="EMBL" id="AQHZ01000010">
    <property type="protein sequence ID" value="ENO18660.1"/>
    <property type="molecule type" value="Genomic_DNA"/>
</dbReference>
<dbReference type="RefSeq" id="WP_005962438.1">
    <property type="nucleotide sequence ID" value="NZ_CP040505.1"/>
</dbReference>
<sequence>MKKADHLQTKCDLRPWERFLVSGSVLDTPEARNGNWDPEVLKEVSGVDRIGSLAVRHTAYIEALDEFAQEASPDVLRPNSWGIAFGHRLKEALEHRCTLWLSVVSADSLDTLEDFIGSELIRIAGPMRADQKIPIALNPVALVTAWSENPEKAHYLRHVLRNADTLRASHRAIAALRRAQVRIRERSRLARLIIDPRFVAYFVVFVYSSLRALPVVLVPGFHGRVWVLWLIDIITAIPYTWGLLALVAGRTFFTRFAGLIVTIVTFVSPYVYFWMHGKNYPPGVTAFVVAMIVGAIALEGIRWLRDRLVARGLREGR</sequence>
<keyword evidence="1" id="KW-0472">Membrane</keyword>
<comment type="caution">
    <text evidence="2">The sequence shown here is derived from an EMBL/GenBank/DDBJ whole genome shotgun (WGS) entry which is preliminary data.</text>
</comment>
<feature type="transmembrane region" description="Helical" evidence="1">
    <location>
        <begin position="226"/>
        <end position="249"/>
    </location>
</feature>
<dbReference type="HOGENOM" id="CLU_867960_0_0_11"/>
<feature type="transmembrane region" description="Helical" evidence="1">
    <location>
        <begin position="256"/>
        <end position="274"/>
    </location>
</feature>
<dbReference type="eggNOG" id="ENOG5033SN3">
    <property type="taxonomic scope" value="Bacteria"/>
</dbReference>
<proteinExistence type="predicted"/>